<accession>A0A1V6MJA8</accession>
<reference evidence="2 3" key="2">
    <citation type="submission" date="2017-02" db="EMBL/GenBank/DDBJ databases">
        <title>Draft genome sequence of Streptomyces phaeoluteigriseus type strain DSM41896.</title>
        <authorList>
            <person name="Salih T.S."/>
            <person name="Algora Gallardo L."/>
            <person name="Melo Santos T."/>
            <person name="Filgueira Martinez S."/>
            <person name="Herron P.R."/>
        </authorList>
    </citation>
    <scope>NUCLEOTIDE SEQUENCE [LARGE SCALE GENOMIC DNA]</scope>
    <source>
        <strain evidence="2 3">DSM 41896</strain>
    </source>
</reference>
<dbReference type="AlphaFoldDB" id="A0A1V6MJA8"/>
<dbReference type="Proteomes" id="UP000184286">
    <property type="component" value="Unassembled WGS sequence"/>
</dbReference>
<organism evidence="2 3">
    <name type="scientific">Streptomyces phaeoluteigriseus</name>
    <dbReference type="NCBI Taxonomy" id="114686"/>
    <lineage>
        <taxon>Bacteria</taxon>
        <taxon>Bacillati</taxon>
        <taxon>Actinomycetota</taxon>
        <taxon>Actinomycetes</taxon>
        <taxon>Kitasatosporales</taxon>
        <taxon>Streptomycetaceae</taxon>
        <taxon>Streptomyces</taxon>
        <taxon>Streptomyces aurantiacus group</taxon>
    </lineage>
</organism>
<evidence type="ECO:0000313" key="3">
    <source>
        <dbReference type="Proteomes" id="UP000184286"/>
    </source>
</evidence>
<comment type="caution">
    <text evidence="2">The sequence shown here is derived from an EMBL/GenBank/DDBJ whole genome shotgun (WGS) entry which is preliminary data.</text>
</comment>
<gene>
    <name evidence="2" type="ORF">BM536_029540</name>
</gene>
<evidence type="ECO:0000256" key="1">
    <source>
        <dbReference type="SAM" id="MobiDB-lite"/>
    </source>
</evidence>
<proteinExistence type="predicted"/>
<evidence type="ECO:0000313" key="2">
    <source>
        <dbReference type="EMBL" id="OQD52372.1"/>
    </source>
</evidence>
<reference evidence="3" key="1">
    <citation type="submission" date="2016-11" db="EMBL/GenBank/DDBJ databases">
        <authorList>
            <person name="Schniete J.K."/>
            <person name="Salih T."/>
            <person name="Algora Gallardo L."/>
            <person name="Martinez Fernandez S."/>
            <person name="Herron P.R."/>
        </authorList>
    </citation>
    <scope>NUCLEOTIDE SEQUENCE [LARGE SCALE GENOMIC DNA]</scope>
    <source>
        <strain evidence="3">DSM 41896</strain>
    </source>
</reference>
<sequence>MVRPVHIARCFSGVRAWRRLRDWTEAGVWPRLHTALLTELLCAAGAERGGRRRAADTKPPRFPGRTHHPPRPVPPLFFKSWAGGGGVQRGMSGSRPQPERIGELQVCGLVREGMRTVLGGVSAGIRPGRRVLSHGAGSGGVAAWAALARGAWEESLMPAGTPGQPPKPVPDWSWCLPRLPRRGRHCCVPTLPGAGLDGKLRALKDGPAAMTPPECVVLAGRVRAHLVRGGHLRASATELP</sequence>
<dbReference type="EMBL" id="MPOH02000019">
    <property type="protein sequence ID" value="OQD52372.1"/>
    <property type="molecule type" value="Genomic_DNA"/>
</dbReference>
<name>A0A1V6MJA8_9ACTN</name>
<feature type="region of interest" description="Disordered" evidence="1">
    <location>
        <begin position="48"/>
        <end position="70"/>
    </location>
</feature>
<protein>
    <submittedName>
        <fullName evidence="2">Uncharacterized protein</fullName>
    </submittedName>
</protein>